<keyword evidence="2 7" id="KW-0813">Transport</keyword>
<protein>
    <recommendedName>
        <fullName evidence="7">TRAP transporter small permease protein</fullName>
    </recommendedName>
</protein>
<sequence>MKSFLVWTGGIGLLFVAAIDTLAMIGRHAGFRLLGSIELIQPAVLVAGAIAIVFGTLVDAHARVRLVYDRLNSAWRWMADFCSELAMLAMLSIILVGSVWLMLDLWPSSEISEIVGVPWRWMRLAANLALGATIAITALRLFRWGKTS</sequence>
<feature type="transmembrane region" description="Helical" evidence="7">
    <location>
        <begin position="81"/>
        <end position="101"/>
    </location>
</feature>
<dbReference type="InterPro" id="IPR055348">
    <property type="entry name" value="DctQ"/>
</dbReference>
<feature type="domain" description="Tripartite ATP-independent periplasmic transporters DctQ component" evidence="8">
    <location>
        <begin position="21"/>
        <end position="143"/>
    </location>
</feature>
<feature type="transmembrane region" description="Helical" evidence="7">
    <location>
        <begin position="121"/>
        <end position="142"/>
    </location>
</feature>
<keyword evidence="10" id="KW-1185">Reference proteome</keyword>
<proteinExistence type="inferred from homology"/>
<comment type="function">
    <text evidence="7">Part of the tripartite ATP-independent periplasmic (TRAP) transport system.</text>
</comment>
<name>A0ABZ2D387_9SPHN</name>
<keyword evidence="3" id="KW-1003">Cell membrane</keyword>
<comment type="subunit">
    <text evidence="7">The complex comprises the extracytoplasmic solute receptor protein and the two transmembrane proteins.</text>
</comment>
<dbReference type="Pfam" id="PF04290">
    <property type="entry name" value="DctQ"/>
    <property type="match status" value="1"/>
</dbReference>
<comment type="subcellular location">
    <subcellularLocation>
        <location evidence="7">Cell inner membrane</location>
        <topology evidence="7">Multi-pass membrane protein</topology>
    </subcellularLocation>
    <subcellularLocation>
        <location evidence="1">Cell membrane</location>
        <topology evidence="1">Multi-pass membrane protein</topology>
    </subcellularLocation>
</comment>
<evidence type="ECO:0000313" key="9">
    <source>
        <dbReference type="EMBL" id="WWA47510.1"/>
    </source>
</evidence>
<evidence type="ECO:0000256" key="2">
    <source>
        <dbReference type="ARBA" id="ARBA00022448"/>
    </source>
</evidence>
<accession>A0ABZ2D387</accession>
<dbReference type="EMBL" id="CP144918">
    <property type="protein sequence ID" value="WWA47510.1"/>
    <property type="molecule type" value="Genomic_DNA"/>
</dbReference>
<dbReference type="RefSeq" id="WP_338446400.1">
    <property type="nucleotide sequence ID" value="NZ_CP144918.1"/>
</dbReference>
<evidence type="ECO:0000256" key="3">
    <source>
        <dbReference type="ARBA" id="ARBA00022475"/>
    </source>
</evidence>
<evidence type="ECO:0000256" key="6">
    <source>
        <dbReference type="ARBA" id="ARBA00023136"/>
    </source>
</evidence>
<evidence type="ECO:0000256" key="7">
    <source>
        <dbReference type="RuleBase" id="RU369079"/>
    </source>
</evidence>
<gene>
    <name evidence="9" type="ORF">V5F89_00975</name>
</gene>
<evidence type="ECO:0000256" key="5">
    <source>
        <dbReference type="ARBA" id="ARBA00022989"/>
    </source>
</evidence>
<comment type="caution">
    <text evidence="7">Lacks conserved residue(s) required for the propagation of feature annotation.</text>
</comment>
<organism evidence="9 10">
    <name type="scientific">Pelagerythrobacter marensis</name>
    <dbReference type="NCBI Taxonomy" id="543877"/>
    <lineage>
        <taxon>Bacteria</taxon>
        <taxon>Pseudomonadati</taxon>
        <taxon>Pseudomonadota</taxon>
        <taxon>Alphaproteobacteria</taxon>
        <taxon>Sphingomonadales</taxon>
        <taxon>Erythrobacteraceae</taxon>
        <taxon>Pelagerythrobacter</taxon>
    </lineage>
</organism>
<keyword evidence="5 7" id="KW-1133">Transmembrane helix</keyword>
<feature type="transmembrane region" description="Helical" evidence="7">
    <location>
        <begin position="39"/>
        <end position="60"/>
    </location>
</feature>
<reference evidence="9 10" key="1">
    <citation type="submission" date="2024-02" db="EMBL/GenBank/DDBJ databases">
        <title>The whole genome sequence of five bacterial samples isolated from Abu Dhabi Sabkha-shore region.</title>
        <authorList>
            <person name="Sudalaimuthuasari N."/>
            <person name="Sarfraz B."/>
            <person name="Tuyisabe J.D."/>
            <person name="Mugisha Ntwali L.D.M."/>
            <person name="Ali A.I.A.A."/>
            <person name="Almansoori S.Z.A."/>
            <person name="Alajami H.S.A."/>
            <person name="Almeqbaali A.A.S."/>
            <person name="Kundu B."/>
            <person name="Saeed E.E."/>
            <person name="Sukumarinath V."/>
            <person name="Mishra A.K."/>
            <person name="Hazzouri K.M."/>
            <person name="Almaskari R."/>
            <person name="Sharma A.K."/>
            <person name="Amiri K.M.A."/>
        </authorList>
    </citation>
    <scope>NUCLEOTIDE SEQUENCE [LARGE SCALE GENOMIC DNA]</scope>
    <source>
        <strain evidence="10">kcgeb_sd</strain>
    </source>
</reference>
<keyword evidence="7" id="KW-0997">Cell inner membrane</keyword>
<dbReference type="Proteomes" id="UP001335183">
    <property type="component" value="Chromosome"/>
</dbReference>
<comment type="similarity">
    <text evidence="7">Belongs to the TRAP transporter small permease family.</text>
</comment>
<evidence type="ECO:0000256" key="1">
    <source>
        <dbReference type="ARBA" id="ARBA00004651"/>
    </source>
</evidence>
<evidence type="ECO:0000313" key="10">
    <source>
        <dbReference type="Proteomes" id="UP001335183"/>
    </source>
</evidence>
<evidence type="ECO:0000259" key="8">
    <source>
        <dbReference type="Pfam" id="PF04290"/>
    </source>
</evidence>
<evidence type="ECO:0000256" key="4">
    <source>
        <dbReference type="ARBA" id="ARBA00022692"/>
    </source>
</evidence>
<keyword evidence="4 7" id="KW-0812">Transmembrane</keyword>
<keyword evidence="6 7" id="KW-0472">Membrane</keyword>